<dbReference type="OrthoDB" id="341259at2759"/>
<keyword evidence="1" id="KW-0808">Transferase</keyword>
<dbReference type="EMBL" id="WOWK01000182">
    <property type="protein sequence ID" value="KAF0315882.1"/>
    <property type="molecule type" value="Genomic_DNA"/>
</dbReference>
<dbReference type="SUPFAM" id="SSF48403">
    <property type="entry name" value="Ankyrin repeat"/>
    <property type="match status" value="1"/>
</dbReference>
<evidence type="ECO:0000313" key="1">
    <source>
        <dbReference type="EMBL" id="KAF0315882.1"/>
    </source>
</evidence>
<comment type="caution">
    <text evidence="1">The sequence shown here is derived from an EMBL/GenBank/DDBJ whole genome shotgun (WGS) entry which is preliminary data.</text>
</comment>
<dbReference type="AlphaFoldDB" id="A0A8H3VY63"/>
<dbReference type="Gene3D" id="1.25.40.20">
    <property type="entry name" value="Ankyrin repeat-containing domain"/>
    <property type="match status" value="1"/>
</dbReference>
<dbReference type="GO" id="GO:0032259">
    <property type="term" value="P:methylation"/>
    <property type="evidence" value="ECO:0007669"/>
    <property type="project" value="UniProtKB-KW"/>
</dbReference>
<protein>
    <submittedName>
        <fullName evidence="1">tRNA (Adenine-N(1)-)-methyltransferase</fullName>
    </submittedName>
</protein>
<proteinExistence type="predicted"/>
<accession>A0A8H3VY63</accession>
<dbReference type="InterPro" id="IPR036770">
    <property type="entry name" value="Ankyrin_rpt-contain_sf"/>
</dbReference>
<evidence type="ECO:0000313" key="2">
    <source>
        <dbReference type="Proteomes" id="UP000434172"/>
    </source>
</evidence>
<sequence>MHGHTEVVKWLIQQGVSIFEDSVNICGCPSGITWQEDMPWPMNGPRTACLLAILHQHYTTAHVLMEAGAGVHGNQWMPNGITIWQEAV</sequence>
<keyword evidence="1" id="KW-0489">Methyltransferase</keyword>
<reference evidence="1 2" key="1">
    <citation type="submission" date="2019-12" db="EMBL/GenBank/DDBJ databases">
        <title>A genome sequence resource for the geographically widespread anthracnose pathogen Colletotrichum asianum.</title>
        <authorList>
            <person name="Meng Y."/>
        </authorList>
    </citation>
    <scope>NUCLEOTIDE SEQUENCE [LARGE SCALE GENOMIC DNA]</scope>
    <source>
        <strain evidence="1 2">ICMP 18580</strain>
    </source>
</reference>
<gene>
    <name evidence="1" type="ORF">GQ607_016901</name>
</gene>
<name>A0A8H3VY63_9PEZI</name>
<keyword evidence="2" id="KW-1185">Reference proteome</keyword>
<organism evidence="1 2">
    <name type="scientific">Colletotrichum asianum</name>
    <dbReference type="NCBI Taxonomy" id="702518"/>
    <lineage>
        <taxon>Eukaryota</taxon>
        <taxon>Fungi</taxon>
        <taxon>Dikarya</taxon>
        <taxon>Ascomycota</taxon>
        <taxon>Pezizomycotina</taxon>
        <taxon>Sordariomycetes</taxon>
        <taxon>Hypocreomycetidae</taxon>
        <taxon>Glomerellales</taxon>
        <taxon>Glomerellaceae</taxon>
        <taxon>Colletotrichum</taxon>
        <taxon>Colletotrichum gloeosporioides species complex</taxon>
    </lineage>
</organism>
<dbReference type="Proteomes" id="UP000434172">
    <property type="component" value="Unassembled WGS sequence"/>
</dbReference>
<dbReference type="GO" id="GO:0008168">
    <property type="term" value="F:methyltransferase activity"/>
    <property type="evidence" value="ECO:0007669"/>
    <property type="project" value="UniProtKB-KW"/>
</dbReference>